<dbReference type="Proteomes" id="UP000243081">
    <property type="component" value="Unassembled WGS sequence"/>
</dbReference>
<gene>
    <name evidence="2" type="ORF">LLEC1_06398</name>
</gene>
<dbReference type="OrthoDB" id="3250044at2759"/>
<name>A0A179IT53_CORDF</name>
<dbReference type="OMA" id="KYIAQSA"/>
<dbReference type="InterPro" id="IPR011009">
    <property type="entry name" value="Kinase-like_dom_sf"/>
</dbReference>
<protein>
    <recommendedName>
        <fullName evidence="4">Aminoglycoside phosphotransferase domain-containing protein</fullName>
    </recommendedName>
</protein>
<feature type="compositionally biased region" description="Acidic residues" evidence="1">
    <location>
        <begin position="289"/>
        <end position="306"/>
    </location>
</feature>
<evidence type="ECO:0000313" key="2">
    <source>
        <dbReference type="EMBL" id="OAR05866.1"/>
    </source>
</evidence>
<feature type="region of interest" description="Disordered" evidence="1">
    <location>
        <begin position="284"/>
        <end position="306"/>
    </location>
</feature>
<evidence type="ECO:0000256" key="1">
    <source>
        <dbReference type="SAM" id="MobiDB-lite"/>
    </source>
</evidence>
<proteinExistence type="predicted"/>
<sequence length="306" mass="33922">MALRNSLQKQADALTLPELEAARKRTSAESTGFAYPPAAPVFYVKFGNQSKSLTNMEARTQEFVYTALKDLPDVYAPRVPRIFRVVEGRYLAYVIMELVHEPTLLELSETRSWEEQQPYLKQIARAIDVLLTIPVVGDVPGPCGGGVIQHPLFRDGQAPAIFPSTAALQGHINAINSHRNAASSQITLESCLHVVYSDCFPGNFVLPPDGSLWILDFGHAGLLPLSFQAYALSYPFPRSRAVARAIGGYMTTVLPRGNLELMRRAHDRFSQYMFGFGLKEGEMFHGDDGSEEEEEEGGEEEENKGK</sequence>
<evidence type="ECO:0008006" key="4">
    <source>
        <dbReference type="Google" id="ProtNLM"/>
    </source>
</evidence>
<dbReference type="EMBL" id="LUKN01000058">
    <property type="protein sequence ID" value="OAR05866.1"/>
    <property type="molecule type" value="Genomic_DNA"/>
</dbReference>
<accession>A0A179IT53</accession>
<comment type="caution">
    <text evidence="2">The sequence shown here is derived from an EMBL/GenBank/DDBJ whole genome shotgun (WGS) entry which is preliminary data.</text>
</comment>
<dbReference type="SUPFAM" id="SSF56112">
    <property type="entry name" value="Protein kinase-like (PK-like)"/>
    <property type="match status" value="1"/>
</dbReference>
<organism evidence="2 3">
    <name type="scientific">Cordyceps confragosa</name>
    <name type="common">Lecanicillium lecanii</name>
    <dbReference type="NCBI Taxonomy" id="2714763"/>
    <lineage>
        <taxon>Eukaryota</taxon>
        <taxon>Fungi</taxon>
        <taxon>Dikarya</taxon>
        <taxon>Ascomycota</taxon>
        <taxon>Pezizomycotina</taxon>
        <taxon>Sordariomycetes</taxon>
        <taxon>Hypocreomycetidae</taxon>
        <taxon>Hypocreales</taxon>
        <taxon>Cordycipitaceae</taxon>
        <taxon>Akanthomyces</taxon>
    </lineage>
</organism>
<keyword evidence="3" id="KW-1185">Reference proteome</keyword>
<reference evidence="2 3" key="1">
    <citation type="submission" date="2016-03" db="EMBL/GenBank/DDBJ databases">
        <title>Fine-scale spatial genetic structure of a fungal parasite of coffee scale insects.</title>
        <authorList>
            <person name="Jackson D."/>
            <person name="Zemenick K.A."/>
            <person name="Malloure B."/>
            <person name="Quandt C.A."/>
            <person name="James T.Y."/>
        </authorList>
    </citation>
    <scope>NUCLEOTIDE SEQUENCE [LARGE SCALE GENOMIC DNA]</scope>
    <source>
        <strain evidence="2 3">UM487</strain>
    </source>
</reference>
<evidence type="ECO:0000313" key="3">
    <source>
        <dbReference type="Proteomes" id="UP000243081"/>
    </source>
</evidence>
<dbReference type="AlphaFoldDB" id="A0A179IT53"/>